<accession>A0AAX4I9E6</accession>
<gene>
    <name evidence="1" type="ORF">CDEST_05001</name>
</gene>
<evidence type="ECO:0000313" key="2">
    <source>
        <dbReference type="Proteomes" id="UP001322277"/>
    </source>
</evidence>
<organism evidence="1 2">
    <name type="scientific">Colletotrichum destructivum</name>
    <dbReference type="NCBI Taxonomy" id="34406"/>
    <lineage>
        <taxon>Eukaryota</taxon>
        <taxon>Fungi</taxon>
        <taxon>Dikarya</taxon>
        <taxon>Ascomycota</taxon>
        <taxon>Pezizomycotina</taxon>
        <taxon>Sordariomycetes</taxon>
        <taxon>Hypocreomycetidae</taxon>
        <taxon>Glomerellales</taxon>
        <taxon>Glomerellaceae</taxon>
        <taxon>Colletotrichum</taxon>
        <taxon>Colletotrichum destructivum species complex</taxon>
    </lineage>
</organism>
<dbReference type="KEGG" id="cdet:87941504"/>
<reference evidence="2" key="1">
    <citation type="journal article" date="2023" name="bioRxiv">
        <title>Complete genome of the Medicago anthracnose fungus, Colletotrichum destructivum, reveals a mini-chromosome-like region within a core chromosome.</title>
        <authorList>
            <person name="Lapalu N."/>
            <person name="Simon A."/>
            <person name="Lu A."/>
            <person name="Plaumann P.-L."/>
            <person name="Amselem J."/>
            <person name="Pigne S."/>
            <person name="Auger A."/>
            <person name="Koch C."/>
            <person name="Dallery J.-F."/>
            <person name="O'Connell R.J."/>
        </authorList>
    </citation>
    <scope>NUCLEOTIDE SEQUENCE [LARGE SCALE GENOMIC DNA]</scope>
    <source>
        <strain evidence="2">CBS 520.97</strain>
    </source>
</reference>
<keyword evidence="2" id="KW-1185">Reference proteome</keyword>
<evidence type="ECO:0000313" key="1">
    <source>
        <dbReference type="EMBL" id="WQF79987.1"/>
    </source>
</evidence>
<name>A0AAX4I9E6_9PEZI</name>
<dbReference type="AlphaFoldDB" id="A0AAX4I9E6"/>
<dbReference type="Proteomes" id="UP001322277">
    <property type="component" value="Chromosome 3"/>
</dbReference>
<dbReference type="GeneID" id="87941504"/>
<dbReference type="RefSeq" id="XP_062777211.1">
    <property type="nucleotide sequence ID" value="XM_062921160.1"/>
</dbReference>
<proteinExistence type="predicted"/>
<protein>
    <submittedName>
        <fullName evidence="1">Uncharacterized protein</fullName>
    </submittedName>
</protein>
<dbReference type="EMBL" id="CP137307">
    <property type="protein sequence ID" value="WQF79987.1"/>
    <property type="molecule type" value="Genomic_DNA"/>
</dbReference>
<sequence length="93" mass="10246">MAAHELIGSSGRVVWTDTQATTDFEKRLHSISSFFEPPFSIPNSRKGVLDERHKCPVPNGASDLDVAVEPPACEVTQNKDRQLRSGMIAHPCE</sequence>